<dbReference type="InterPro" id="IPR001789">
    <property type="entry name" value="Sig_transdc_resp-reg_receiver"/>
</dbReference>
<dbReference type="CDD" id="cd00383">
    <property type="entry name" value="trans_reg_C"/>
    <property type="match status" value="1"/>
</dbReference>
<accession>A0ABY7MUZ3</accession>
<dbReference type="SMART" id="SM00862">
    <property type="entry name" value="Trans_reg_C"/>
    <property type="match status" value="1"/>
</dbReference>
<feature type="DNA-binding region" description="OmpR/PhoB-type" evidence="3">
    <location>
        <begin position="124"/>
        <end position="222"/>
    </location>
</feature>
<evidence type="ECO:0000256" key="4">
    <source>
        <dbReference type="SAM" id="MobiDB-lite"/>
    </source>
</evidence>
<dbReference type="RefSeq" id="WP_270169857.1">
    <property type="nucleotide sequence ID" value="NZ_CP089391.1"/>
</dbReference>
<reference evidence="7" key="1">
    <citation type="submission" date="2021-12" db="EMBL/GenBank/DDBJ databases">
        <title>Bradyrhizobium xenonodulans sp. nov.</title>
        <authorList>
            <person name="Claassens R."/>
            <person name="Venter S.N."/>
            <person name="Beukes C.W."/>
            <person name="Stepkowski T."/>
            <person name="Steenkamp E.T."/>
        </authorList>
    </citation>
    <scope>NUCLEOTIDE SEQUENCE</scope>
    <source>
        <strain evidence="7">14AB</strain>
    </source>
</reference>
<gene>
    <name evidence="7" type="ORF">I3J27_13340</name>
</gene>
<dbReference type="PANTHER" id="PTHR48111:SF36">
    <property type="entry name" value="TRANSCRIPTIONAL REGULATORY PROTEIN CUTR"/>
    <property type="match status" value="1"/>
</dbReference>
<evidence type="ECO:0000313" key="7">
    <source>
        <dbReference type="EMBL" id="WBL81354.1"/>
    </source>
</evidence>
<organism evidence="7 8">
    <name type="scientific">Bradyrhizobium xenonodulans</name>
    <dbReference type="NCBI Taxonomy" id="2736875"/>
    <lineage>
        <taxon>Bacteria</taxon>
        <taxon>Pseudomonadati</taxon>
        <taxon>Pseudomonadota</taxon>
        <taxon>Alphaproteobacteria</taxon>
        <taxon>Hyphomicrobiales</taxon>
        <taxon>Nitrobacteraceae</taxon>
        <taxon>Bradyrhizobium</taxon>
    </lineage>
</organism>
<name>A0ABY7MUZ3_9BRAD</name>
<evidence type="ECO:0000256" key="2">
    <source>
        <dbReference type="PROSITE-ProRule" id="PRU00169"/>
    </source>
</evidence>
<dbReference type="EMBL" id="CP089391">
    <property type="protein sequence ID" value="WBL81354.1"/>
    <property type="molecule type" value="Genomic_DNA"/>
</dbReference>
<proteinExistence type="predicted"/>
<dbReference type="PROSITE" id="PS50110">
    <property type="entry name" value="RESPONSE_REGULATORY"/>
    <property type="match status" value="1"/>
</dbReference>
<feature type="region of interest" description="Disordered" evidence="4">
    <location>
        <begin position="230"/>
        <end position="258"/>
    </location>
</feature>
<dbReference type="Pfam" id="PF00072">
    <property type="entry name" value="Response_reg"/>
    <property type="match status" value="1"/>
</dbReference>
<dbReference type="InterPro" id="IPR039420">
    <property type="entry name" value="WalR-like"/>
</dbReference>
<evidence type="ECO:0000259" key="5">
    <source>
        <dbReference type="PROSITE" id="PS50110"/>
    </source>
</evidence>
<feature type="domain" description="OmpR/PhoB-type" evidence="6">
    <location>
        <begin position="124"/>
        <end position="222"/>
    </location>
</feature>
<dbReference type="Gene3D" id="3.40.50.2300">
    <property type="match status" value="1"/>
</dbReference>
<dbReference type="SUPFAM" id="SSF52172">
    <property type="entry name" value="CheY-like"/>
    <property type="match status" value="1"/>
</dbReference>
<dbReference type="SMART" id="SM00448">
    <property type="entry name" value="REC"/>
    <property type="match status" value="1"/>
</dbReference>
<dbReference type="Gene3D" id="1.10.10.10">
    <property type="entry name" value="Winged helix-like DNA-binding domain superfamily/Winged helix DNA-binding domain"/>
    <property type="match status" value="1"/>
</dbReference>
<evidence type="ECO:0000256" key="3">
    <source>
        <dbReference type="PROSITE-ProRule" id="PRU01091"/>
    </source>
</evidence>
<dbReference type="InterPro" id="IPR036388">
    <property type="entry name" value="WH-like_DNA-bd_sf"/>
</dbReference>
<keyword evidence="2" id="KW-0597">Phosphoprotein</keyword>
<evidence type="ECO:0000259" key="6">
    <source>
        <dbReference type="PROSITE" id="PS51755"/>
    </source>
</evidence>
<keyword evidence="8" id="KW-1185">Reference proteome</keyword>
<dbReference type="PROSITE" id="PS51755">
    <property type="entry name" value="OMPR_PHOB"/>
    <property type="match status" value="1"/>
</dbReference>
<sequence>MRILLIEDMNVLAAMMEEALTSDGFVVDVVEALEDAAAAIECAPYDIVLLDRKLPDGDGLSWLRARRRCGFACPTIITTAVAGVHDRIEGLNAGADDYLVKPFSVDELIARIRAVLRRPPSLQNPSLRAGNLEFDTVSRQVWINGCEVRIPRRDLCLLEVLVRRFERVVTRGSLEESLYSFNDEVSSNAIEVGVYRLRAHLSEAAANVRVRTVRGVGYVLEAVSRDKRVDAKAGDGVARSSPSERREASRRLLGTGAS</sequence>
<evidence type="ECO:0000313" key="8">
    <source>
        <dbReference type="Proteomes" id="UP001179614"/>
    </source>
</evidence>
<dbReference type="Pfam" id="PF00486">
    <property type="entry name" value="Trans_reg_C"/>
    <property type="match status" value="1"/>
</dbReference>
<dbReference type="PANTHER" id="PTHR48111">
    <property type="entry name" value="REGULATOR OF RPOS"/>
    <property type="match status" value="1"/>
</dbReference>
<dbReference type="InterPro" id="IPR001867">
    <property type="entry name" value="OmpR/PhoB-type_DNA-bd"/>
</dbReference>
<feature type="domain" description="Response regulatory" evidence="5">
    <location>
        <begin position="2"/>
        <end position="116"/>
    </location>
</feature>
<dbReference type="Gene3D" id="6.10.250.690">
    <property type="match status" value="1"/>
</dbReference>
<protein>
    <submittedName>
        <fullName evidence="7">Response regulator transcription factor</fullName>
    </submittedName>
</protein>
<dbReference type="Proteomes" id="UP001179614">
    <property type="component" value="Chromosome"/>
</dbReference>
<keyword evidence="1 3" id="KW-0238">DNA-binding</keyword>
<dbReference type="InterPro" id="IPR011006">
    <property type="entry name" value="CheY-like_superfamily"/>
</dbReference>
<feature type="modified residue" description="4-aspartylphosphate" evidence="2">
    <location>
        <position position="51"/>
    </location>
</feature>
<evidence type="ECO:0000256" key="1">
    <source>
        <dbReference type="ARBA" id="ARBA00023125"/>
    </source>
</evidence>